<dbReference type="VEuPathDB" id="FungiDB:H257_16605"/>
<sequence>MSSSIARSPPPLPKPSSFSMVCSKPLKRKRSCGDVTDCDHRPMTKKGLTAHMHASLALLQHLPALNVHRSSRLARRGAVDVGDCMIHALGSVLQSTAQLSTTNVTTQEATTTTSVAPCLPKEDSIRQPHPVSFST</sequence>
<dbReference type="GeneID" id="20818601"/>
<dbReference type="RefSeq" id="XP_009843396.1">
    <property type="nucleotide sequence ID" value="XM_009845094.1"/>
</dbReference>
<proteinExistence type="predicted"/>
<dbReference type="EMBL" id="KI913202">
    <property type="protein sequence ID" value="ETV67027.1"/>
    <property type="molecule type" value="Genomic_DNA"/>
</dbReference>
<dbReference type="AlphaFoldDB" id="W4FHP1"/>
<organism evidence="2">
    <name type="scientific">Aphanomyces astaci</name>
    <name type="common">Crayfish plague agent</name>
    <dbReference type="NCBI Taxonomy" id="112090"/>
    <lineage>
        <taxon>Eukaryota</taxon>
        <taxon>Sar</taxon>
        <taxon>Stramenopiles</taxon>
        <taxon>Oomycota</taxon>
        <taxon>Saprolegniomycetes</taxon>
        <taxon>Saprolegniales</taxon>
        <taxon>Verrucalvaceae</taxon>
        <taxon>Aphanomyces</taxon>
    </lineage>
</organism>
<evidence type="ECO:0000313" key="2">
    <source>
        <dbReference type="EMBL" id="ETV67027.1"/>
    </source>
</evidence>
<evidence type="ECO:0000256" key="1">
    <source>
        <dbReference type="SAM" id="MobiDB-lite"/>
    </source>
</evidence>
<feature type="region of interest" description="Disordered" evidence="1">
    <location>
        <begin position="1"/>
        <end position="20"/>
    </location>
</feature>
<reference evidence="2" key="1">
    <citation type="submission" date="2013-12" db="EMBL/GenBank/DDBJ databases">
        <title>The Genome Sequence of Aphanomyces astaci APO3.</title>
        <authorList>
            <consortium name="The Broad Institute Genomics Platform"/>
            <person name="Russ C."/>
            <person name="Tyler B."/>
            <person name="van West P."/>
            <person name="Dieguez-Uribeondo J."/>
            <person name="Young S.K."/>
            <person name="Zeng Q."/>
            <person name="Gargeya S."/>
            <person name="Fitzgerald M."/>
            <person name="Abouelleil A."/>
            <person name="Alvarado L."/>
            <person name="Chapman S.B."/>
            <person name="Gainer-Dewar J."/>
            <person name="Goldberg J."/>
            <person name="Griggs A."/>
            <person name="Gujja S."/>
            <person name="Hansen M."/>
            <person name="Howarth C."/>
            <person name="Imamovic A."/>
            <person name="Ireland A."/>
            <person name="Larimer J."/>
            <person name="McCowan C."/>
            <person name="Murphy C."/>
            <person name="Pearson M."/>
            <person name="Poon T.W."/>
            <person name="Priest M."/>
            <person name="Roberts A."/>
            <person name="Saif S."/>
            <person name="Shea T."/>
            <person name="Sykes S."/>
            <person name="Wortman J."/>
            <person name="Nusbaum C."/>
            <person name="Birren B."/>
        </authorList>
    </citation>
    <scope>NUCLEOTIDE SEQUENCE [LARGE SCALE GENOMIC DNA]</scope>
    <source>
        <strain evidence="2">APO3</strain>
    </source>
</reference>
<protein>
    <submittedName>
        <fullName evidence="2">Uncharacterized protein</fullName>
    </submittedName>
</protein>
<dbReference type="OrthoDB" id="76124at2759"/>
<accession>W4FHP1</accession>
<gene>
    <name evidence="2" type="ORF">H257_16605</name>
</gene>
<name>W4FHP1_APHAT</name>